<dbReference type="EMBL" id="CAJOBH010162769">
    <property type="protein sequence ID" value="CAF4884591.1"/>
    <property type="molecule type" value="Genomic_DNA"/>
</dbReference>
<dbReference type="EMBL" id="CAJOBJ010231850">
    <property type="protein sequence ID" value="CAF5056526.1"/>
    <property type="molecule type" value="Genomic_DNA"/>
</dbReference>
<dbReference type="EMBL" id="CAJOBH010161596">
    <property type="protein sequence ID" value="CAF4880445.1"/>
    <property type="molecule type" value="Genomic_DNA"/>
</dbReference>
<dbReference type="Proteomes" id="UP000676336">
    <property type="component" value="Unassembled WGS sequence"/>
</dbReference>
<feature type="non-terminal residue" evidence="3">
    <location>
        <position position="32"/>
    </location>
</feature>
<dbReference type="Proteomes" id="UP000681967">
    <property type="component" value="Unassembled WGS sequence"/>
</dbReference>
<sequence>MLRTDMHSSIEPRNGGCEPRVLCEEVPVDRTI</sequence>
<evidence type="ECO:0000313" key="1">
    <source>
        <dbReference type="EMBL" id="CAF4880445.1"/>
    </source>
</evidence>
<reference evidence="3" key="1">
    <citation type="submission" date="2021-02" db="EMBL/GenBank/DDBJ databases">
        <authorList>
            <person name="Nowell W R."/>
        </authorList>
    </citation>
    <scope>NUCLEOTIDE SEQUENCE</scope>
</reference>
<dbReference type="EMBL" id="CAJOBI010218862">
    <property type="protein sequence ID" value="CAF5036228.1"/>
    <property type="molecule type" value="Genomic_DNA"/>
</dbReference>
<evidence type="ECO:0000313" key="4">
    <source>
        <dbReference type="EMBL" id="CAF5040471.1"/>
    </source>
</evidence>
<dbReference type="Proteomes" id="UP000681720">
    <property type="component" value="Unassembled WGS sequence"/>
</dbReference>
<dbReference type="EMBL" id="CAJOBJ010230590">
    <property type="protein sequence ID" value="CAF5053945.1"/>
    <property type="molecule type" value="Genomic_DNA"/>
</dbReference>
<name>A0A8S3DS22_9BILA</name>
<evidence type="ECO:0000313" key="2">
    <source>
        <dbReference type="EMBL" id="CAF4884591.1"/>
    </source>
</evidence>
<gene>
    <name evidence="1" type="ORF">BYL167_LOCUS51325</name>
    <name evidence="2" type="ORF">BYL167_LOCUS51484</name>
    <name evidence="5" type="ORF">GIL414_LOCUS60123</name>
    <name evidence="6" type="ORF">GIL414_LOCUS60271</name>
    <name evidence="3" type="ORF">SMN809_LOCUS58398</name>
    <name evidence="4" type="ORF">SMN809_LOCUS58614</name>
</gene>
<accession>A0A8S3DS22</accession>
<evidence type="ECO:0000313" key="7">
    <source>
        <dbReference type="Proteomes" id="UP000676336"/>
    </source>
</evidence>
<evidence type="ECO:0000313" key="6">
    <source>
        <dbReference type="EMBL" id="CAF5056526.1"/>
    </source>
</evidence>
<organism evidence="3 7">
    <name type="scientific">Rotaria magnacalcarata</name>
    <dbReference type="NCBI Taxonomy" id="392030"/>
    <lineage>
        <taxon>Eukaryota</taxon>
        <taxon>Metazoa</taxon>
        <taxon>Spiralia</taxon>
        <taxon>Gnathifera</taxon>
        <taxon>Rotifera</taxon>
        <taxon>Eurotatoria</taxon>
        <taxon>Bdelloidea</taxon>
        <taxon>Philodinida</taxon>
        <taxon>Philodinidae</taxon>
        <taxon>Rotaria</taxon>
    </lineage>
</organism>
<evidence type="ECO:0000313" key="5">
    <source>
        <dbReference type="EMBL" id="CAF5053945.1"/>
    </source>
</evidence>
<feature type="non-terminal residue" evidence="3">
    <location>
        <position position="1"/>
    </location>
</feature>
<protein>
    <submittedName>
        <fullName evidence="3">Uncharacterized protein</fullName>
    </submittedName>
</protein>
<comment type="caution">
    <text evidence="3">The sequence shown here is derived from an EMBL/GenBank/DDBJ whole genome shotgun (WGS) entry which is preliminary data.</text>
</comment>
<evidence type="ECO:0000313" key="3">
    <source>
        <dbReference type="EMBL" id="CAF5036228.1"/>
    </source>
</evidence>
<proteinExistence type="predicted"/>
<dbReference type="EMBL" id="CAJOBI010220643">
    <property type="protein sequence ID" value="CAF5040471.1"/>
    <property type="molecule type" value="Genomic_DNA"/>
</dbReference>
<dbReference type="AlphaFoldDB" id="A0A8S3DS22"/>